<proteinExistence type="inferred from homology"/>
<comment type="caution">
    <text evidence="3">The sequence shown here is derived from an EMBL/GenBank/DDBJ whole genome shotgun (WGS) entry which is preliminary data.</text>
</comment>
<dbReference type="PRINTS" id="PR00080">
    <property type="entry name" value="SDRFAMILY"/>
</dbReference>
<gene>
    <name evidence="3" type="ORF">GCM10010990_33310</name>
</gene>
<dbReference type="Pfam" id="PF13561">
    <property type="entry name" value="adh_short_C2"/>
    <property type="match status" value="1"/>
</dbReference>
<dbReference type="Gene3D" id="3.40.50.720">
    <property type="entry name" value="NAD(P)-binding Rossmann-like Domain"/>
    <property type="match status" value="1"/>
</dbReference>
<protein>
    <submittedName>
        <fullName evidence="3">Short chain dehydrogenase</fullName>
    </submittedName>
</protein>
<evidence type="ECO:0000256" key="1">
    <source>
        <dbReference type="ARBA" id="ARBA00006484"/>
    </source>
</evidence>
<dbReference type="SUPFAM" id="SSF51735">
    <property type="entry name" value="NAD(P)-binding Rossmann-fold domains"/>
    <property type="match status" value="1"/>
</dbReference>
<reference evidence="3" key="2">
    <citation type="submission" date="2020-09" db="EMBL/GenBank/DDBJ databases">
        <authorList>
            <person name="Sun Q."/>
            <person name="Zhou Y."/>
        </authorList>
    </citation>
    <scope>NUCLEOTIDE SEQUENCE</scope>
    <source>
        <strain evidence="3">CGMCC 1.15360</strain>
    </source>
</reference>
<name>A0A916Z984_9SPHN</name>
<sequence length="254" mass="26452">MVEPWFEGKVVAVTGAGDGIGRAVSLLFARRAAKVVVSDIDPAAAEATARAIRGEGGTAESLRVDVTVDDDVAALVACARDSFGGLDCAFNNAGIVIPDDNLWTEEGSAKLLDVNLHGVMRCIRHEVPALLERGGGSIVNTASLAGFIASRTGPQPAYTASKHAVIGLTKTAALQYARQNIRVNALCPGTTRTPMVEAVASQSDEIRSMLENHSPMGRMATPEEMAEAAIWLASDKASYVNGHALVVDGGALAE</sequence>
<reference evidence="3" key="1">
    <citation type="journal article" date="2014" name="Int. J. Syst. Evol. Microbiol.">
        <title>Complete genome sequence of Corynebacterium casei LMG S-19264T (=DSM 44701T), isolated from a smear-ripened cheese.</title>
        <authorList>
            <consortium name="US DOE Joint Genome Institute (JGI-PGF)"/>
            <person name="Walter F."/>
            <person name="Albersmeier A."/>
            <person name="Kalinowski J."/>
            <person name="Ruckert C."/>
        </authorList>
    </citation>
    <scope>NUCLEOTIDE SEQUENCE</scope>
    <source>
        <strain evidence="3">CGMCC 1.15360</strain>
    </source>
</reference>
<dbReference type="InterPro" id="IPR020904">
    <property type="entry name" value="Sc_DH/Rdtase_CS"/>
</dbReference>
<dbReference type="InterPro" id="IPR036291">
    <property type="entry name" value="NAD(P)-bd_dom_sf"/>
</dbReference>
<dbReference type="EMBL" id="BMIP01000009">
    <property type="protein sequence ID" value="GGD80772.1"/>
    <property type="molecule type" value="Genomic_DNA"/>
</dbReference>
<keyword evidence="2" id="KW-0560">Oxidoreductase</keyword>
<dbReference type="CDD" id="cd05233">
    <property type="entry name" value="SDR_c"/>
    <property type="match status" value="1"/>
</dbReference>
<comment type="similarity">
    <text evidence="1">Belongs to the short-chain dehydrogenases/reductases (SDR) family.</text>
</comment>
<dbReference type="Proteomes" id="UP000612349">
    <property type="component" value="Unassembled WGS sequence"/>
</dbReference>
<organism evidence="3 4">
    <name type="scientific">Croceicoccus mobilis</name>
    <dbReference type="NCBI Taxonomy" id="1703339"/>
    <lineage>
        <taxon>Bacteria</taxon>
        <taxon>Pseudomonadati</taxon>
        <taxon>Pseudomonadota</taxon>
        <taxon>Alphaproteobacteria</taxon>
        <taxon>Sphingomonadales</taxon>
        <taxon>Erythrobacteraceae</taxon>
        <taxon>Croceicoccus</taxon>
    </lineage>
</organism>
<dbReference type="PANTHER" id="PTHR24321:SF8">
    <property type="entry name" value="ESTRADIOL 17-BETA-DEHYDROGENASE 8-RELATED"/>
    <property type="match status" value="1"/>
</dbReference>
<dbReference type="AlphaFoldDB" id="A0A916Z984"/>
<dbReference type="GO" id="GO:0016491">
    <property type="term" value="F:oxidoreductase activity"/>
    <property type="evidence" value="ECO:0007669"/>
    <property type="project" value="UniProtKB-KW"/>
</dbReference>
<evidence type="ECO:0000256" key="2">
    <source>
        <dbReference type="ARBA" id="ARBA00023002"/>
    </source>
</evidence>
<dbReference type="PRINTS" id="PR00081">
    <property type="entry name" value="GDHRDH"/>
</dbReference>
<evidence type="ECO:0000313" key="4">
    <source>
        <dbReference type="Proteomes" id="UP000612349"/>
    </source>
</evidence>
<dbReference type="FunFam" id="3.40.50.720:FF:000084">
    <property type="entry name" value="Short-chain dehydrogenase reductase"/>
    <property type="match status" value="1"/>
</dbReference>
<evidence type="ECO:0000313" key="3">
    <source>
        <dbReference type="EMBL" id="GGD80772.1"/>
    </source>
</evidence>
<dbReference type="PROSITE" id="PS00061">
    <property type="entry name" value="ADH_SHORT"/>
    <property type="match status" value="1"/>
</dbReference>
<dbReference type="PANTHER" id="PTHR24321">
    <property type="entry name" value="DEHYDROGENASES, SHORT CHAIN"/>
    <property type="match status" value="1"/>
</dbReference>
<accession>A0A916Z984</accession>
<dbReference type="InterPro" id="IPR002347">
    <property type="entry name" value="SDR_fam"/>
</dbReference>
<keyword evidence="4" id="KW-1185">Reference proteome</keyword>
<dbReference type="NCBIfam" id="NF005559">
    <property type="entry name" value="PRK07231.1"/>
    <property type="match status" value="1"/>
</dbReference>